<evidence type="ECO:0000313" key="3">
    <source>
        <dbReference type="EMBL" id="CAH1107306.1"/>
    </source>
</evidence>
<dbReference type="FunFam" id="2.40.10.10:FF:000116">
    <property type="entry name" value="Serine protease P16"/>
    <property type="match status" value="1"/>
</dbReference>
<evidence type="ECO:0000313" key="4">
    <source>
        <dbReference type="Proteomes" id="UP001153636"/>
    </source>
</evidence>
<dbReference type="CDD" id="cd00190">
    <property type="entry name" value="Tryp_SPc"/>
    <property type="match status" value="1"/>
</dbReference>
<dbReference type="OrthoDB" id="9448935at2759"/>
<dbReference type="PANTHER" id="PTHR24252:SF7">
    <property type="entry name" value="HYALIN"/>
    <property type="match status" value="1"/>
</dbReference>
<organism evidence="3 4">
    <name type="scientific">Psylliodes chrysocephalus</name>
    <dbReference type="NCBI Taxonomy" id="3402493"/>
    <lineage>
        <taxon>Eukaryota</taxon>
        <taxon>Metazoa</taxon>
        <taxon>Ecdysozoa</taxon>
        <taxon>Arthropoda</taxon>
        <taxon>Hexapoda</taxon>
        <taxon>Insecta</taxon>
        <taxon>Pterygota</taxon>
        <taxon>Neoptera</taxon>
        <taxon>Endopterygota</taxon>
        <taxon>Coleoptera</taxon>
        <taxon>Polyphaga</taxon>
        <taxon>Cucujiformia</taxon>
        <taxon>Chrysomeloidea</taxon>
        <taxon>Chrysomelidae</taxon>
        <taxon>Galerucinae</taxon>
        <taxon>Alticini</taxon>
        <taxon>Psylliodes</taxon>
    </lineage>
</organism>
<dbReference type="InterPro" id="IPR018114">
    <property type="entry name" value="TRYPSIN_HIS"/>
</dbReference>
<dbReference type="EMBL" id="OV651832">
    <property type="protein sequence ID" value="CAH1107306.1"/>
    <property type="molecule type" value="Genomic_DNA"/>
</dbReference>
<dbReference type="InterPro" id="IPR009003">
    <property type="entry name" value="Peptidase_S1_PA"/>
</dbReference>
<dbReference type="GO" id="GO:0004252">
    <property type="term" value="F:serine-type endopeptidase activity"/>
    <property type="evidence" value="ECO:0007669"/>
    <property type="project" value="InterPro"/>
</dbReference>
<evidence type="ECO:0000256" key="1">
    <source>
        <dbReference type="ARBA" id="ARBA00023157"/>
    </source>
</evidence>
<dbReference type="SUPFAM" id="SSF50494">
    <property type="entry name" value="Trypsin-like serine proteases"/>
    <property type="match status" value="1"/>
</dbReference>
<dbReference type="AlphaFoldDB" id="A0A9P0CZV6"/>
<dbReference type="InterPro" id="IPR043504">
    <property type="entry name" value="Peptidase_S1_PA_chymotrypsin"/>
</dbReference>
<dbReference type="Gene3D" id="2.40.10.10">
    <property type="entry name" value="Trypsin-like serine proteases"/>
    <property type="match status" value="1"/>
</dbReference>
<protein>
    <recommendedName>
        <fullName evidence="2">Peptidase S1 domain-containing protein</fullName>
    </recommendedName>
</protein>
<dbReference type="PANTHER" id="PTHR24252">
    <property type="entry name" value="ACROSIN-RELATED"/>
    <property type="match status" value="1"/>
</dbReference>
<dbReference type="PROSITE" id="PS50240">
    <property type="entry name" value="TRYPSIN_DOM"/>
    <property type="match status" value="1"/>
</dbReference>
<dbReference type="InterPro" id="IPR001254">
    <property type="entry name" value="Trypsin_dom"/>
</dbReference>
<accession>A0A9P0CZV6</accession>
<dbReference type="Pfam" id="PF00089">
    <property type="entry name" value="Trypsin"/>
    <property type="match status" value="1"/>
</dbReference>
<sequence length="301" mass="33439">MIKSLLYSWATIVVVSGDKLFKNYAKHGECGRSPPSISLRIVGGEQAKKTEFPWMVSLTKRGGHFCGGAIISEKLVVTAAHCLCTGLGDDDFFPAKSIKITLGQHDLTDKNSNAYNVQVKTIIVHHGYVCKVAKDDIALLELEKEVKWSNHVAPACVAAVKNQNEFDHSHATVAGWGWNAEDLAIGRRSDSLQKAKLRMINLDECRQWYREQNKHLDILDSHLCAGYKNGGIDACWADSGGPLMKKIHNTDQIMVIGVVSTGRGCGRPNLPGIYTRLSDYIPWMDHIIDGMKRMHRNSKKL</sequence>
<keyword evidence="4" id="KW-1185">Reference proteome</keyword>
<evidence type="ECO:0000259" key="2">
    <source>
        <dbReference type="PROSITE" id="PS50240"/>
    </source>
</evidence>
<proteinExistence type="predicted"/>
<reference evidence="3" key="1">
    <citation type="submission" date="2022-01" db="EMBL/GenBank/DDBJ databases">
        <authorList>
            <person name="King R."/>
        </authorList>
    </citation>
    <scope>NUCLEOTIDE SEQUENCE</scope>
</reference>
<dbReference type="PRINTS" id="PR00722">
    <property type="entry name" value="CHYMOTRYPSIN"/>
</dbReference>
<keyword evidence="1" id="KW-1015">Disulfide bond</keyword>
<dbReference type="SMART" id="SM00020">
    <property type="entry name" value="Tryp_SPc"/>
    <property type="match status" value="1"/>
</dbReference>
<name>A0A9P0CZV6_9CUCU</name>
<feature type="domain" description="Peptidase S1" evidence="2">
    <location>
        <begin position="41"/>
        <end position="289"/>
    </location>
</feature>
<dbReference type="PROSITE" id="PS00134">
    <property type="entry name" value="TRYPSIN_HIS"/>
    <property type="match status" value="1"/>
</dbReference>
<dbReference type="Proteomes" id="UP001153636">
    <property type="component" value="Chromosome 20"/>
</dbReference>
<dbReference type="GO" id="GO:0006508">
    <property type="term" value="P:proteolysis"/>
    <property type="evidence" value="ECO:0007669"/>
    <property type="project" value="InterPro"/>
</dbReference>
<dbReference type="InterPro" id="IPR001314">
    <property type="entry name" value="Peptidase_S1A"/>
</dbReference>
<gene>
    <name evidence="3" type="ORF">PSYICH_LOCUS7973</name>
</gene>